<dbReference type="SUPFAM" id="SSF47598">
    <property type="entry name" value="Ribbon-helix-helix"/>
    <property type="match status" value="1"/>
</dbReference>
<dbReference type="InterPro" id="IPR010985">
    <property type="entry name" value="Ribbon_hlx_hlx"/>
</dbReference>
<dbReference type="InterPro" id="IPR052991">
    <property type="entry name" value="Non-func_TypeII_TA_Antitoxin"/>
</dbReference>
<dbReference type="AlphaFoldDB" id="A0A0U1HRC9"/>
<accession>A0A0U1HRC9</accession>
<dbReference type="PANTHER" id="PTHR40688">
    <property type="match status" value="1"/>
</dbReference>
<evidence type="ECO:0000259" key="1">
    <source>
        <dbReference type="Pfam" id="PF01402"/>
    </source>
</evidence>
<dbReference type="OrthoDB" id="5298181at2"/>
<gene>
    <name evidence="2" type="ORF">ERS008555_01445</name>
</gene>
<dbReference type="GO" id="GO:0006355">
    <property type="term" value="P:regulation of DNA-templated transcription"/>
    <property type="evidence" value="ECO:0007669"/>
    <property type="project" value="InterPro"/>
</dbReference>
<proteinExistence type="predicted"/>
<sequence length="82" mass="9189">MKQHVKQTLSIQLPSALASEVEELAIELDRSTSWVVEEALRAIVKTTERHHQQILQGLADVDGGRVMNHADMVDFANRLKNA</sequence>
<dbReference type="InterPro" id="IPR002145">
    <property type="entry name" value="CopG"/>
</dbReference>
<evidence type="ECO:0000313" key="3">
    <source>
        <dbReference type="Proteomes" id="UP000042054"/>
    </source>
</evidence>
<dbReference type="EMBL" id="CTKE01000006">
    <property type="protein sequence ID" value="CQI89152.1"/>
    <property type="molecule type" value="Genomic_DNA"/>
</dbReference>
<dbReference type="PANTHER" id="PTHR40688:SF2">
    <property type="entry name" value="RIBBON-HELIX-HELIX PROTEIN COPG DOMAIN-CONTAINING PROTEIN"/>
    <property type="match status" value="1"/>
</dbReference>
<dbReference type="Pfam" id="PF01402">
    <property type="entry name" value="RHH_1"/>
    <property type="match status" value="1"/>
</dbReference>
<feature type="domain" description="Ribbon-helix-helix protein CopG" evidence="1">
    <location>
        <begin position="9"/>
        <end position="42"/>
    </location>
</feature>
<name>A0A0U1HRC9_YERRO</name>
<protein>
    <submittedName>
        <fullName evidence="2">CopG family transcriptional regulator</fullName>
    </submittedName>
</protein>
<dbReference type="RefSeq" id="WP_050534809.1">
    <property type="nucleotide sequence ID" value="NZ_CTKE01000006.1"/>
</dbReference>
<dbReference type="Proteomes" id="UP000042054">
    <property type="component" value="Unassembled WGS sequence"/>
</dbReference>
<reference evidence="2 3" key="1">
    <citation type="submission" date="2015-03" db="EMBL/GenBank/DDBJ databases">
        <authorList>
            <person name="Murphy D."/>
        </authorList>
    </citation>
    <scope>NUCLEOTIDE SEQUENCE [LARGE SCALE GENOMIC DNA]</scope>
    <source>
        <strain evidence="2 3">68/02</strain>
    </source>
</reference>
<evidence type="ECO:0000313" key="2">
    <source>
        <dbReference type="EMBL" id="CQI89152.1"/>
    </source>
</evidence>
<organism evidence="2 3">
    <name type="scientific">Yersinia rohdei</name>
    <dbReference type="NCBI Taxonomy" id="29485"/>
    <lineage>
        <taxon>Bacteria</taxon>
        <taxon>Pseudomonadati</taxon>
        <taxon>Pseudomonadota</taxon>
        <taxon>Gammaproteobacteria</taxon>
        <taxon>Enterobacterales</taxon>
        <taxon>Yersiniaceae</taxon>
        <taxon>Yersinia</taxon>
    </lineage>
</organism>
<dbReference type="CDD" id="cd22233">
    <property type="entry name" value="RHH_CopAso-like"/>
    <property type="match status" value="1"/>
</dbReference>